<dbReference type="GO" id="GO:0016020">
    <property type="term" value="C:membrane"/>
    <property type="evidence" value="ECO:0007669"/>
    <property type="project" value="InterPro"/>
</dbReference>
<reference evidence="2 3" key="1">
    <citation type="submission" date="2018-11" db="EMBL/GenBank/DDBJ databases">
        <authorList>
            <consortium name="Pathogen Informatics"/>
        </authorList>
    </citation>
    <scope>NUCLEOTIDE SEQUENCE [LARGE SCALE GENOMIC DNA]</scope>
</reference>
<dbReference type="InterPro" id="IPR038050">
    <property type="entry name" value="Neuro_actylchol_rec"/>
</dbReference>
<organism evidence="2 3">
    <name type="scientific">Strongylus vulgaris</name>
    <name type="common">Blood worm</name>
    <dbReference type="NCBI Taxonomy" id="40348"/>
    <lineage>
        <taxon>Eukaryota</taxon>
        <taxon>Metazoa</taxon>
        <taxon>Ecdysozoa</taxon>
        <taxon>Nematoda</taxon>
        <taxon>Chromadorea</taxon>
        <taxon>Rhabditida</taxon>
        <taxon>Rhabditina</taxon>
        <taxon>Rhabditomorpha</taxon>
        <taxon>Strongyloidea</taxon>
        <taxon>Strongylidae</taxon>
        <taxon>Strongylus</taxon>
    </lineage>
</organism>
<dbReference type="AlphaFoldDB" id="A0A3P7JDY3"/>
<evidence type="ECO:0000256" key="1">
    <source>
        <dbReference type="SAM" id="Phobius"/>
    </source>
</evidence>
<keyword evidence="1" id="KW-0472">Membrane</keyword>
<dbReference type="Proteomes" id="UP000270094">
    <property type="component" value="Unassembled WGS sequence"/>
</dbReference>
<dbReference type="GO" id="GO:0006811">
    <property type="term" value="P:monoatomic ion transport"/>
    <property type="evidence" value="ECO:0007669"/>
    <property type="project" value="InterPro"/>
</dbReference>
<feature type="transmembrane region" description="Helical" evidence="1">
    <location>
        <begin position="49"/>
        <end position="69"/>
    </location>
</feature>
<proteinExistence type="predicted"/>
<protein>
    <submittedName>
        <fullName evidence="2">Uncharacterized protein</fullName>
    </submittedName>
</protein>
<dbReference type="OrthoDB" id="5975154at2759"/>
<gene>
    <name evidence="2" type="ORF">SVUK_LOCUS16544</name>
</gene>
<keyword evidence="1" id="KW-1133">Transmembrane helix</keyword>
<dbReference type="InterPro" id="IPR036719">
    <property type="entry name" value="Neuro-gated_channel_TM_sf"/>
</dbReference>
<keyword evidence="1" id="KW-0812">Transmembrane</keyword>
<keyword evidence="3" id="KW-1185">Reference proteome</keyword>
<name>A0A3P7JDY3_STRVU</name>
<evidence type="ECO:0000313" key="3">
    <source>
        <dbReference type="Proteomes" id="UP000270094"/>
    </source>
</evidence>
<dbReference type="EMBL" id="UYYB01113438">
    <property type="protein sequence ID" value="VDM81546.1"/>
    <property type="molecule type" value="Genomic_DNA"/>
</dbReference>
<evidence type="ECO:0000313" key="2">
    <source>
        <dbReference type="EMBL" id="VDM81546.1"/>
    </source>
</evidence>
<sequence>MIFTSFTGKALDSEMILSQVDRVYMALIIAIIFQYRDDWKYVAMIIDRLLLYVFFGITVGGTCGILFSAPSVFQGKLETFSQFCFSATVHINFSVVDQREVLDKLINLYKTGGSHD</sequence>
<dbReference type="Gene3D" id="1.20.58.390">
    <property type="entry name" value="Neurotransmitter-gated ion-channel transmembrane domain"/>
    <property type="match status" value="1"/>
</dbReference>
<dbReference type="SUPFAM" id="SSF90112">
    <property type="entry name" value="Neurotransmitter-gated ion-channel transmembrane pore"/>
    <property type="match status" value="1"/>
</dbReference>
<accession>A0A3P7JDY3</accession>